<comment type="caution">
    <text evidence="2">The sequence shown here is derived from an EMBL/GenBank/DDBJ whole genome shotgun (WGS) entry which is preliminary data.</text>
</comment>
<accession>A0A8J6K5Y5</accession>
<dbReference type="OrthoDB" id="185175at2759"/>
<evidence type="ECO:0000259" key="1">
    <source>
        <dbReference type="PROSITE" id="PS50238"/>
    </source>
</evidence>
<dbReference type="EMBL" id="WNTK01000007">
    <property type="protein sequence ID" value="KAG9480366.1"/>
    <property type="molecule type" value="Genomic_DNA"/>
</dbReference>
<evidence type="ECO:0000313" key="2">
    <source>
        <dbReference type="EMBL" id="KAG9480366.1"/>
    </source>
</evidence>
<dbReference type="Gene3D" id="1.10.555.10">
    <property type="entry name" value="Rho GTPase activation protein"/>
    <property type="match status" value="1"/>
</dbReference>
<dbReference type="AlphaFoldDB" id="A0A8J6K5Y5"/>
<gene>
    <name evidence="2" type="ORF">GDO78_012053</name>
</gene>
<dbReference type="PANTHER" id="PTHR15904:SF18">
    <property type="entry name" value="PROTEIN FAM13A"/>
    <property type="match status" value="1"/>
</dbReference>
<protein>
    <recommendedName>
        <fullName evidence="1">Rho-GAP domain-containing protein</fullName>
    </recommendedName>
</protein>
<dbReference type="SUPFAM" id="SSF48350">
    <property type="entry name" value="GTPase activation domain, GAP"/>
    <property type="match status" value="1"/>
</dbReference>
<sequence length="80" mass="9097">MPDGVISAALLPRFIQVYQESGSDAQRESSLKELLKELPDTHCSLLKYLCHFLTQVVQHHTVNKMNVYNLATVFGPSYFQ</sequence>
<keyword evidence="3" id="KW-1185">Reference proteome</keyword>
<name>A0A8J6K5Y5_ELECQ</name>
<dbReference type="InterPro" id="IPR039102">
    <property type="entry name" value="FAM13"/>
</dbReference>
<dbReference type="Pfam" id="PF00620">
    <property type="entry name" value="RhoGAP"/>
    <property type="match status" value="1"/>
</dbReference>
<dbReference type="Proteomes" id="UP000770717">
    <property type="component" value="Unassembled WGS sequence"/>
</dbReference>
<evidence type="ECO:0000313" key="3">
    <source>
        <dbReference type="Proteomes" id="UP000770717"/>
    </source>
</evidence>
<organism evidence="2 3">
    <name type="scientific">Eleutherodactylus coqui</name>
    <name type="common">Puerto Rican coqui</name>
    <dbReference type="NCBI Taxonomy" id="57060"/>
    <lineage>
        <taxon>Eukaryota</taxon>
        <taxon>Metazoa</taxon>
        <taxon>Chordata</taxon>
        <taxon>Craniata</taxon>
        <taxon>Vertebrata</taxon>
        <taxon>Euteleostomi</taxon>
        <taxon>Amphibia</taxon>
        <taxon>Batrachia</taxon>
        <taxon>Anura</taxon>
        <taxon>Neobatrachia</taxon>
        <taxon>Hyloidea</taxon>
        <taxon>Eleutherodactylidae</taxon>
        <taxon>Eleutherodactylinae</taxon>
        <taxon>Eleutherodactylus</taxon>
        <taxon>Eleutherodactylus</taxon>
    </lineage>
</organism>
<proteinExistence type="predicted"/>
<dbReference type="InterPro" id="IPR000198">
    <property type="entry name" value="RhoGAP_dom"/>
</dbReference>
<dbReference type="GO" id="GO:0007165">
    <property type="term" value="P:signal transduction"/>
    <property type="evidence" value="ECO:0007669"/>
    <property type="project" value="InterPro"/>
</dbReference>
<reference evidence="2" key="1">
    <citation type="thesis" date="2020" institute="ProQuest LLC" country="789 East Eisenhower Parkway, Ann Arbor, MI, USA">
        <title>Comparative Genomics and Chromosome Evolution.</title>
        <authorList>
            <person name="Mudd A.B."/>
        </authorList>
    </citation>
    <scope>NUCLEOTIDE SEQUENCE</scope>
    <source>
        <strain evidence="2">HN-11 Male</strain>
        <tissue evidence="2">Kidney and liver</tissue>
    </source>
</reference>
<dbReference type="PROSITE" id="PS50238">
    <property type="entry name" value="RHOGAP"/>
    <property type="match status" value="1"/>
</dbReference>
<feature type="domain" description="Rho-GAP" evidence="1">
    <location>
        <begin position="1"/>
        <end position="80"/>
    </location>
</feature>
<dbReference type="InterPro" id="IPR008936">
    <property type="entry name" value="Rho_GTPase_activation_prot"/>
</dbReference>
<dbReference type="PANTHER" id="PTHR15904">
    <property type="entry name" value="FAM13"/>
    <property type="match status" value="1"/>
</dbReference>